<evidence type="ECO:0000313" key="3">
    <source>
        <dbReference type="Proteomes" id="UP000467841"/>
    </source>
</evidence>
<feature type="compositionally biased region" description="Polar residues" evidence="1">
    <location>
        <begin position="64"/>
        <end position="74"/>
    </location>
</feature>
<feature type="region of interest" description="Disordered" evidence="1">
    <location>
        <begin position="1"/>
        <end position="89"/>
    </location>
</feature>
<comment type="caution">
    <text evidence="2">The sequence shown here is derived from an EMBL/GenBank/DDBJ whole genome shotgun (WGS) entry which is preliminary data.</text>
</comment>
<dbReference type="AlphaFoldDB" id="A0A6D2JD88"/>
<accession>A0A6D2JD88</accession>
<reference evidence="2" key="1">
    <citation type="submission" date="2020-01" db="EMBL/GenBank/DDBJ databases">
        <authorList>
            <person name="Mishra B."/>
        </authorList>
    </citation>
    <scope>NUCLEOTIDE SEQUENCE [LARGE SCALE GENOMIC DNA]</scope>
</reference>
<protein>
    <submittedName>
        <fullName evidence="2">Uncharacterized protein</fullName>
    </submittedName>
</protein>
<gene>
    <name evidence="2" type="ORF">MERR_LOCUS28545</name>
</gene>
<dbReference type="Proteomes" id="UP000467841">
    <property type="component" value="Unassembled WGS sequence"/>
</dbReference>
<proteinExistence type="predicted"/>
<evidence type="ECO:0000313" key="2">
    <source>
        <dbReference type="EMBL" id="CAA7041310.1"/>
    </source>
</evidence>
<dbReference type="EMBL" id="CACVBM020001242">
    <property type="protein sequence ID" value="CAA7041310.1"/>
    <property type="molecule type" value="Genomic_DNA"/>
</dbReference>
<name>A0A6D2JD88_9BRAS</name>
<keyword evidence="3" id="KW-1185">Reference proteome</keyword>
<organism evidence="2 3">
    <name type="scientific">Microthlaspi erraticum</name>
    <dbReference type="NCBI Taxonomy" id="1685480"/>
    <lineage>
        <taxon>Eukaryota</taxon>
        <taxon>Viridiplantae</taxon>
        <taxon>Streptophyta</taxon>
        <taxon>Embryophyta</taxon>
        <taxon>Tracheophyta</taxon>
        <taxon>Spermatophyta</taxon>
        <taxon>Magnoliopsida</taxon>
        <taxon>eudicotyledons</taxon>
        <taxon>Gunneridae</taxon>
        <taxon>Pentapetalae</taxon>
        <taxon>rosids</taxon>
        <taxon>malvids</taxon>
        <taxon>Brassicales</taxon>
        <taxon>Brassicaceae</taxon>
        <taxon>Coluteocarpeae</taxon>
        <taxon>Microthlaspi</taxon>
    </lineage>
</organism>
<evidence type="ECO:0000256" key="1">
    <source>
        <dbReference type="SAM" id="MobiDB-lite"/>
    </source>
</evidence>
<sequence length="100" mass="11022">MKKGANMAGPIPMTDRNASMVGRVPSGPLSYNPPSHPYPIPQSIPSHIHHSPLILKEASKEVHTQPQGKRQPTPGNDKEGLENHFGRRKSSLARVDLRIF</sequence>
<feature type="compositionally biased region" description="Basic and acidic residues" evidence="1">
    <location>
        <begin position="76"/>
        <end position="85"/>
    </location>
</feature>